<reference evidence="1 2" key="1">
    <citation type="submission" date="2024-10" db="EMBL/GenBank/DDBJ databases">
        <title>The Natural Products Discovery Center: Release of the First 8490 Sequenced Strains for Exploring Actinobacteria Biosynthetic Diversity.</title>
        <authorList>
            <person name="Kalkreuter E."/>
            <person name="Kautsar S.A."/>
            <person name="Yang D."/>
            <person name="Bader C.D."/>
            <person name="Teijaro C.N."/>
            <person name="Fluegel L."/>
            <person name="Davis C.M."/>
            <person name="Simpson J.R."/>
            <person name="Lauterbach L."/>
            <person name="Steele A.D."/>
            <person name="Gui C."/>
            <person name="Meng S."/>
            <person name="Li G."/>
            <person name="Viehrig K."/>
            <person name="Ye F."/>
            <person name="Su P."/>
            <person name="Kiefer A.F."/>
            <person name="Nichols A."/>
            <person name="Cepeda A.J."/>
            <person name="Yan W."/>
            <person name="Fan B."/>
            <person name="Jiang Y."/>
            <person name="Adhikari A."/>
            <person name="Zheng C.-J."/>
            <person name="Schuster L."/>
            <person name="Cowan T.M."/>
            <person name="Smanski M.J."/>
            <person name="Chevrette M.G."/>
            <person name="De Carvalho L.P.S."/>
            <person name="Shen B."/>
        </authorList>
    </citation>
    <scope>NUCLEOTIDE SEQUENCE [LARGE SCALE GENOMIC DNA]</scope>
    <source>
        <strain evidence="1 2">NPDC012540</strain>
    </source>
</reference>
<dbReference type="Pfam" id="PF10604">
    <property type="entry name" value="Polyketide_cyc2"/>
    <property type="match status" value="1"/>
</dbReference>
<organism evidence="1 2">
    <name type="scientific">Streptomyces argenteolus</name>
    <dbReference type="NCBI Taxonomy" id="67274"/>
    <lineage>
        <taxon>Bacteria</taxon>
        <taxon>Bacillati</taxon>
        <taxon>Actinomycetota</taxon>
        <taxon>Actinomycetes</taxon>
        <taxon>Kitasatosporales</taxon>
        <taxon>Streptomycetaceae</taxon>
        <taxon>Streptomyces</taxon>
    </lineage>
</organism>
<protein>
    <submittedName>
        <fullName evidence="1">SRPBCC family protein</fullName>
    </submittedName>
</protein>
<evidence type="ECO:0000313" key="1">
    <source>
        <dbReference type="EMBL" id="MFF5899274.1"/>
    </source>
</evidence>
<dbReference type="Gene3D" id="3.30.530.20">
    <property type="match status" value="1"/>
</dbReference>
<comment type="caution">
    <text evidence="1">The sequence shown here is derived from an EMBL/GenBank/DDBJ whole genome shotgun (WGS) entry which is preliminary data.</text>
</comment>
<name>A0ABW6XC06_9ACTN</name>
<sequence length="135" mass="14807">MTTHAGESRHISIHIERPAEEVYAYASDPSHLPEWAAGLGKSIEETDGRWIADSPMGRVVVDFAPRNDLGVLDHHVTLPSGETVYNPLRVIADGDGCEVVFTLRRRPDMSADDFRSDEAAVAADLVTLKRLAEQA</sequence>
<evidence type="ECO:0000313" key="2">
    <source>
        <dbReference type="Proteomes" id="UP001602322"/>
    </source>
</evidence>
<proteinExistence type="predicted"/>
<keyword evidence="2" id="KW-1185">Reference proteome</keyword>
<dbReference type="InterPro" id="IPR023393">
    <property type="entry name" value="START-like_dom_sf"/>
</dbReference>
<dbReference type="EMBL" id="JBIBEG010000008">
    <property type="protein sequence ID" value="MFF5899274.1"/>
    <property type="molecule type" value="Genomic_DNA"/>
</dbReference>
<dbReference type="RefSeq" id="WP_387906151.1">
    <property type="nucleotide sequence ID" value="NZ_JBIBEG010000008.1"/>
</dbReference>
<dbReference type="Proteomes" id="UP001602322">
    <property type="component" value="Unassembled WGS sequence"/>
</dbReference>
<gene>
    <name evidence="1" type="ORF">ACFY8O_25595</name>
</gene>
<dbReference type="SUPFAM" id="SSF55961">
    <property type="entry name" value="Bet v1-like"/>
    <property type="match status" value="1"/>
</dbReference>
<accession>A0ABW6XC06</accession>
<dbReference type="InterPro" id="IPR019587">
    <property type="entry name" value="Polyketide_cyclase/dehydratase"/>
</dbReference>